<dbReference type="SUPFAM" id="SSF51230">
    <property type="entry name" value="Single hybrid motif"/>
    <property type="match status" value="1"/>
</dbReference>
<dbReference type="InterPro" id="IPR006255">
    <property type="entry name" value="SucB"/>
</dbReference>
<feature type="region of interest" description="Disordered" evidence="12">
    <location>
        <begin position="170"/>
        <end position="201"/>
    </location>
</feature>
<dbReference type="Gene3D" id="3.30.559.10">
    <property type="entry name" value="Chloramphenicol acetyltransferase-like domain"/>
    <property type="match status" value="1"/>
</dbReference>
<comment type="similarity">
    <text evidence="3 11">Belongs to the 2-oxoacid dehydrogenase family.</text>
</comment>
<dbReference type="GO" id="GO:0045252">
    <property type="term" value="C:oxoglutarate dehydrogenase complex"/>
    <property type="evidence" value="ECO:0007669"/>
    <property type="project" value="UniProtKB-UniRule"/>
</dbReference>
<feature type="domain" description="Lipoyl-binding" evidence="13">
    <location>
        <begin position="2"/>
        <end position="77"/>
    </location>
</feature>
<dbReference type="EC" id="2.3.1.61" evidence="4 11"/>
<evidence type="ECO:0000256" key="5">
    <source>
        <dbReference type="ARBA" id="ARBA00019511"/>
    </source>
</evidence>
<evidence type="ECO:0000259" key="14">
    <source>
        <dbReference type="PROSITE" id="PS51826"/>
    </source>
</evidence>
<dbReference type="UniPathway" id="UPA00868">
    <property type="reaction ID" value="UER00840"/>
</dbReference>
<evidence type="ECO:0000256" key="11">
    <source>
        <dbReference type="RuleBase" id="RU361138"/>
    </source>
</evidence>
<comment type="catalytic activity">
    <reaction evidence="10 11">
        <text>N(6)-[(R)-dihydrolipoyl]-L-lysyl-[protein] + succinyl-CoA = N(6)-[(R)-S(8)-succinyldihydrolipoyl]-L-lysyl-[protein] + CoA</text>
        <dbReference type="Rhea" id="RHEA:15213"/>
        <dbReference type="Rhea" id="RHEA-COMP:10475"/>
        <dbReference type="Rhea" id="RHEA-COMP:20092"/>
        <dbReference type="ChEBI" id="CHEBI:57287"/>
        <dbReference type="ChEBI" id="CHEBI:57292"/>
        <dbReference type="ChEBI" id="CHEBI:83100"/>
        <dbReference type="ChEBI" id="CHEBI:83120"/>
        <dbReference type="EC" id="2.3.1.61"/>
    </reaction>
</comment>
<evidence type="ECO:0000256" key="1">
    <source>
        <dbReference type="ARBA" id="ARBA00004052"/>
    </source>
</evidence>
<dbReference type="Proteomes" id="UP000000647">
    <property type="component" value="Chromosome"/>
</dbReference>
<dbReference type="Gene3D" id="2.40.50.100">
    <property type="match status" value="1"/>
</dbReference>
<dbReference type="Pfam" id="PF02817">
    <property type="entry name" value="E3_binding"/>
    <property type="match status" value="1"/>
</dbReference>
<evidence type="ECO:0000256" key="4">
    <source>
        <dbReference type="ARBA" id="ARBA00012945"/>
    </source>
</evidence>
<dbReference type="GO" id="GO:0006099">
    <property type="term" value="P:tricarboxylic acid cycle"/>
    <property type="evidence" value="ECO:0007669"/>
    <property type="project" value="UniProtKB-UniRule"/>
</dbReference>
<dbReference type="InterPro" id="IPR001078">
    <property type="entry name" value="2-oxoacid_DH_actylTfrase"/>
</dbReference>
<reference evidence="15 16" key="2">
    <citation type="journal article" date="2013" name="Stand. Genomic Sci.">
        <title>Complete genome sequence of Halorhodospira halophila SL1.</title>
        <authorList>
            <person name="Challacombe J.F."/>
            <person name="Majid S."/>
            <person name="Deole R."/>
            <person name="Brettin T.S."/>
            <person name="Bruce D."/>
            <person name="Delano S.F."/>
            <person name="Detter J.C."/>
            <person name="Gleasner C.D."/>
            <person name="Han C.S."/>
            <person name="Misra M."/>
            <person name="Reitenga K.G."/>
            <person name="Mikhailova N."/>
            <person name="Woyke T."/>
            <person name="Pitluck S."/>
            <person name="Nolan M."/>
            <person name="Land M.L."/>
            <person name="Saunders E."/>
            <person name="Tapia R."/>
            <person name="Lapidus A."/>
            <person name="Ivanova N."/>
            <person name="Hoff W.D."/>
        </authorList>
    </citation>
    <scope>NUCLEOTIDE SEQUENCE [LARGE SCALE GENOMIC DNA]</scope>
    <source>
        <strain evidence="16">DSM 244 / SL1</strain>
    </source>
</reference>
<dbReference type="Pfam" id="PF00198">
    <property type="entry name" value="2-oxoacid_dh"/>
    <property type="match status" value="1"/>
</dbReference>
<keyword evidence="8 11" id="KW-0450">Lipoyl</keyword>
<evidence type="ECO:0000259" key="13">
    <source>
        <dbReference type="PROSITE" id="PS50968"/>
    </source>
</evidence>
<evidence type="ECO:0000256" key="8">
    <source>
        <dbReference type="ARBA" id="ARBA00022823"/>
    </source>
</evidence>
<dbReference type="Gene3D" id="4.10.320.10">
    <property type="entry name" value="E3-binding domain"/>
    <property type="match status" value="1"/>
</dbReference>
<dbReference type="PROSITE" id="PS00189">
    <property type="entry name" value="LIPOYL"/>
    <property type="match status" value="1"/>
</dbReference>
<dbReference type="InterPro" id="IPR000089">
    <property type="entry name" value="Biotin_lipoyl"/>
</dbReference>
<dbReference type="GO" id="GO:0004149">
    <property type="term" value="F:dihydrolipoyllysine-residue succinyltransferase activity"/>
    <property type="evidence" value="ECO:0007669"/>
    <property type="project" value="UniProtKB-UniRule"/>
</dbReference>
<evidence type="ECO:0000256" key="12">
    <source>
        <dbReference type="SAM" id="MobiDB-lite"/>
    </source>
</evidence>
<dbReference type="CDD" id="cd06849">
    <property type="entry name" value="lipoyl_domain"/>
    <property type="match status" value="1"/>
</dbReference>
<dbReference type="OrthoDB" id="9805770at2"/>
<dbReference type="AlphaFoldDB" id="A1WVZ9"/>
<dbReference type="STRING" id="349124.Hhal_1085"/>
<dbReference type="eggNOG" id="COG0508">
    <property type="taxonomic scope" value="Bacteria"/>
</dbReference>
<proteinExistence type="inferred from homology"/>
<evidence type="ECO:0000256" key="9">
    <source>
        <dbReference type="ARBA" id="ARBA00023315"/>
    </source>
</evidence>
<dbReference type="PANTHER" id="PTHR43416:SF5">
    <property type="entry name" value="DIHYDROLIPOYLLYSINE-RESIDUE SUCCINYLTRANSFERASE COMPONENT OF 2-OXOGLUTARATE DEHYDROGENASE COMPLEX, MITOCHONDRIAL"/>
    <property type="match status" value="1"/>
</dbReference>
<keyword evidence="6 11" id="KW-0816">Tricarboxylic acid cycle</keyword>
<organism evidence="15 16">
    <name type="scientific">Halorhodospira halophila (strain DSM 244 / SL1)</name>
    <name type="common">Ectothiorhodospira halophila (strain DSM 244 / SL1)</name>
    <dbReference type="NCBI Taxonomy" id="349124"/>
    <lineage>
        <taxon>Bacteria</taxon>
        <taxon>Pseudomonadati</taxon>
        <taxon>Pseudomonadota</taxon>
        <taxon>Gammaproteobacteria</taxon>
        <taxon>Chromatiales</taxon>
        <taxon>Ectothiorhodospiraceae</taxon>
        <taxon>Halorhodospira</taxon>
    </lineage>
</organism>
<dbReference type="GO" id="GO:0005829">
    <property type="term" value="C:cytosol"/>
    <property type="evidence" value="ECO:0007669"/>
    <property type="project" value="TreeGrafter"/>
</dbReference>
<comment type="pathway">
    <text evidence="2 11">Amino-acid degradation; L-lysine degradation via saccharopine pathway; glutaryl-CoA from L-lysine: step 6/6.</text>
</comment>
<dbReference type="InterPro" id="IPR036625">
    <property type="entry name" value="E3-bd_dom_sf"/>
</dbReference>
<dbReference type="InterPro" id="IPR004167">
    <property type="entry name" value="PSBD"/>
</dbReference>
<dbReference type="InterPro" id="IPR050537">
    <property type="entry name" value="2-oxoacid_dehydrogenase"/>
</dbReference>
<protein>
    <recommendedName>
        <fullName evidence="5 11">Dihydrolipoyllysine-residue succinyltransferase component of 2-oxoglutarate dehydrogenase complex</fullName>
        <ecNumber evidence="4 11">2.3.1.61</ecNumber>
    </recommendedName>
    <alternativeName>
        <fullName evidence="11">2-oxoglutarate dehydrogenase complex component E2</fullName>
    </alternativeName>
</protein>
<evidence type="ECO:0000256" key="3">
    <source>
        <dbReference type="ARBA" id="ARBA00007317"/>
    </source>
</evidence>
<dbReference type="KEGG" id="hha:Hhal_1085"/>
<evidence type="ECO:0000256" key="7">
    <source>
        <dbReference type="ARBA" id="ARBA00022679"/>
    </source>
</evidence>
<evidence type="ECO:0000313" key="15">
    <source>
        <dbReference type="EMBL" id="ABM61861.1"/>
    </source>
</evidence>
<comment type="function">
    <text evidence="1 11">E2 component of the 2-oxoglutarate dehydrogenase (OGDH) complex which catalyzes the second step in the conversion of 2-oxoglutarate to succinyl-CoA and CO(2).</text>
</comment>
<evidence type="ECO:0000256" key="2">
    <source>
        <dbReference type="ARBA" id="ARBA00005145"/>
    </source>
</evidence>
<dbReference type="SUPFAM" id="SSF47005">
    <property type="entry name" value="Peripheral subunit-binding domain of 2-oxo acid dehydrogenase complex"/>
    <property type="match status" value="1"/>
</dbReference>
<comment type="cofactor">
    <cofactor evidence="11">
        <name>(R)-lipoate</name>
        <dbReference type="ChEBI" id="CHEBI:83088"/>
    </cofactor>
    <text evidence="11">Binds 1 lipoyl cofactor covalently.</text>
</comment>
<dbReference type="InterPro" id="IPR011053">
    <property type="entry name" value="Single_hybrid_motif"/>
</dbReference>
<feature type="compositionally biased region" description="Low complexity" evidence="12">
    <location>
        <begin position="172"/>
        <end position="194"/>
    </location>
</feature>
<dbReference type="NCBIfam" id="TIGR01347">
    <property type="entry name" value="sucB"/>
    <property type="match status" value="1"/>
</dbReference>
<dbReference type="FunFam" id="3.30.559.10:FF:000007">
    <property type="entry name" value="Dihydrolipoamide acetyltransferase component of pyruvate dehydrogenase complex"/>
    <property type="match status" value="1"/>
</dbReference>
<sequence>MSVEIKVPALPESVSEATVVAWHKQPGEAVTQDQNLVDLETDKVVLEVPAPADGVLEAIDRAVGDTVTPDDVLGRVEAGAAPAAEVASAAAAGGQASAESAPGSAGDAASGAAPPAAEAPAPAASLDGLSPAVRRLVREHGLDPAQIESSSGDGRLTKEDVLRHLERRAEAEAAPTAATAPQSAPAEESAAAAPLGGRPEQRVPMTRLRQRIAERLVEAQQNAAMLTTFNEVNMQPVMDLRARYRERFEKAHDVRLGFMSFFVKAAVEALKRYPAVNASIDGQDIIYHGYYDIGIAVSSPRGLVVPVLRDADRLSFAEIEAQINELGKRAQQGKLSMDELTGGTFTVTNGGIFGSLLSTPIINPPQSGILGMHKIQERPVVEDGEIVVRPMMYLAHTYDHRLIDGREAVQFLVTIKDCIEDPARLLLEV</sequence>
<reference evidence="16" key="1">
    <citation type="submission" date="2006-12" db="EMBL/GenBank/DDBJ databases">
        <title>Complete sequence of Halorhodospira halophila SL1.</title>
        <authorList>
            <consortium name="US DOE Joint Genome Institute"/>
            <person name="Copeland A."/>
            <person name="Lucas S."/>
            <person name="Lapidus A."/>
            <person name="Barry K."/>
            <person name="Detter J.C."/>
            <person name="Glavina del Rio T."/>
            <person name="Hammon N."/>
            <person name="Israni S."/>
            <person name="Dalin E."/>
            <person name="Tice H."/>
            <person name="Pitluck S."/>
            <person name="Saunders E."/>
            <person name="Brettin T."/>
            <person name="Bruce D."/>
            <person name="Han C."/>
            <person name="Tapia R."/>
            <person name="Schmutz J."/>
            <person name="Larimer F."/>
            <person name="Land M."/>
            <person name="Hauser L."/>
            <person name="Kyrpides N."/>
            <person name="Mikhailova N."/>
            <person name="Hoff W."/>
            <person name="Richardson P."/>
        </authorList>
    </citation>
    <scope>NUCLEOTIDE SEQUENCE [LARGE SCALE GENOMIC DNA]</scope>
    <source>
        <strain evidence="16">DSM 244 / SL1</strain>
    </source>
</reference>
<accession>A1WVZ9</accession>
<dbReference type="SUPFAM" id="SSF52777">
    <property type="entry name" value="CoA-dependent acyltransferases"/>
    <property type="match status" value="1"/>
</dbReference>
<dbReference type="InterPro" id="IPR023213">
    <property type="entry name" value="CAT-like_dom_sf"/>
</dbReference>
<dbReference type="NCBIfam" id="NF004309">
    <property type="entry name" value="PRK05704.1"/>
    <property type="match status" value="1"/>
</dbReference>
<feature type="domain" description="Peripheral subunit-binding (PSBD)" evidence="14">
    <location>
        <begin position="128"/>
        <end position="165"/>
    </location>
</feature>
<feature type="region of interest" description="Disordered" evidence="12">
    <location>
        <begin position="97"/>
        <end position="124"/>
    </location>
</feature>
<evidence type="ECO:0000256" key="10">
    <source>
        <dbReference type="ARBA" id="ARBA00052761"/>
    </source>
</evidence>
<keyword evidence="16" id="KW-1185">Reference proteome</keyword>
<evidence type="ECO:0000256" key="6">
    <source>
        <dbReference type="ARBA" id="ARBA00022532"/>
    </source>
</evidence>
<dbReference type="GO" id="GO:0033512">
    <property type="term" value="P:L-lysine catabolic process to acetyl-CoA via saccharopine"/>
    <property type="evidence" value="ECO:0007669"/>
    <property type="project" value="UniProtKB-UniRule"/>
</dbReference>
<evidence type="ECO:0000313" key="16">
    <source>
        <dbReference type="Proteomes" id="UP000000647"/>
    </source>
</evidence>
<keyword evidence="7 11" id="KW-0808">Transferase</keyword>
<dbReference type="RefSeq" id="WP_011813884.1">
    <property type="nucleotide sequence ID" value="NC_008789.1"/>
</dbReference>
<dbReference type="EMBL" id="CP000544">
    <property type="protein sequence ID" value="ABM61861.1"/>
    <property type="molecule type" value="Genomic_DNA"/>
</dbReference>
<name>A1WVZ9_HALHL</name>
<dbReference type="Pfam" id="PF00364">
    <property type="entry name" value="Biotin_lipoyl"/>
    <property type="match status" value="1"/>
</dbReference>
<keyword evidence="9 11" id="KW-0012">Acyltransferase</keyword>
<dbReference type="PROSITE" id="PS51826">
    <property type="entry name" value="PSBD"/>
    <property type="match status" value="1"/>
</dbReference>
<dbReference type="InterPro" id="IPR003016">
    <property type="entry name" value="2-oxoA_DH_lipoyl-BS"/>
</dbReference>
<dbReference type="PROSITE" id="PS50968">
    <property type="entry name" value="BIOTINYL_LIPOYL"/>
    <property type="match status" value="1"/>
</dbReference>
<dbReference type="PANTHER" id="PTHR43416">
    <property type="entry name" value="DIHYDROLIPOYLLYSINE-RESIDUE SUCCINYLTRANSFERASE COMPONENT OF 2-OXOGLUTARATE DEHYDROGENASE COMPLEX, MITOCHONDRIAL-RELATED"/>
    <property type="match status" value="1"/>
</dbReference>
<gene>
    <name evidence="15" type="ordered locus">Hhal_1085</name>
</gene>
<dbReference type="HOGENOM" id="CLU_016733_0_0_6"/>